<dbReference type="Proteomes" id="UP000672032">
    <property type="component" value="Chromosome 1"/>
</dbReference>
<dbReference type="InterPro" id="IPR050493">
    <property type="entry name" value="FAD-dep_Monooxygenase_BioMet"/>
</dbReference>
<proteinExistence type="inferred from homology"/>
<dbReference type="OrthoDB" id="9993796at2759"/>
<sequence length="434" mass="47544">MKVIVVGAGIAGLSAAIGLRRAGHEVLILDKSSLAHEVGAAIHVQPNASRIIAQWGFDFQRARLVTAKSINFTSGDNLHILSDDDLSDIEDKFGSGYFYSHRVDLHAELMLLATQEEGQGTPAMIQNKSEVVGYNTETGSVTLANGTTMTADLIVGADGIHSSAVKEILGYENSAVPTGIACFRLLLSVEEIQEDPECAFLMEDMEGRLRTFIAPQNGHGRVLWYPCRENKILNVAFTCPDREELKATEGWHNTVPNEIFLDELKGFHPSLRHLLAKGKDVRLWKLLSRAPLPTWHRGKLVIIGDAAHPMLPFQGQGGAQAIEDGCALGILLSSLPNSTPETLTSRLKSFETIRKNRASALQIFSSAGLEEADKVKESARPFLKKGEIVPSTPADYQEYIFRHDVSSKSKQELERIQKIQEEEVVTAALVSVQA</sequence>
<dbReference type="SUPFAM" id="SSF51905">
    <property type="entry name" value="FAD/NAD(P)-binding domain"/>
    <property type="match status" value="1"/>
</dbReference>
<evidence type="ECO:0000313" key="7">
    <source>
        <dbReference type="EMBL" id="QSZ29965.1"/>
    </source>
</evidence>
<evidence type="ECO:0000256" key="5">
    <source>
        <dbReference type="ARBA" id="ARBA00023033"/>
    </source>
</evidence>
<evidence type="ECO:0000256" key="4">
    <source>
        <dbReference type="ARBA" id="ARBA00023002"/>
    </source>
</evidence>
<evidence type="ECO:0000259" key="6">
    <source>
        <dbReference type="Pfam" id="PF01494"/>
    </source>
</evidence>
<dbReference type="PANTHER" id="PTHR13789">
    <property type="entry name" value="MONOOXYGENASE"/>
    <property type="match status" value="1"/>
</dbReference>
<dbReference type="GO" id="GO:0071949">
    <property type="term" value="F:FAD binding"/>
    <property type="evidence" value="ECO:0007669"/>
    <property type="project" value="InterPro"/>
</dbReference>
<comment type="similarity">
    <text evidence="1">Belongs to the paxM FAD-dependent monooxygenase family.</text>
</comment>
<evidence type="ECO:0000313" key="8">
    <source>
        <dbReference type="Proteomes" id="UP000672032"/>
    </source>
</evidence>
<reference evidence="7" key="1">
    <citation type="submission" date="2020-10" db="EMBL/GenBank/DDBJ databases">
        <title>Genome Sequence of Monilinia vaccinii-corymbosi Sheds Light on Mummy Berry Disease Infection of Blueberry and Mating Type.</title>
        <authorList>
            <person name="Yow A.G."/>
            <person name="Zhang Y."/>
            <person name="Bansal K."/>
            <person name="Eacker S.M."/>
            <person name="Sullivan S."/>
            <person name="Liachko I."/>
            <person name="Cubeta M.A."/>
            <person name="Rollins J.A."/>
            <person name="Ashrafi H."/>
        </authorList>
    </citation>
    <scope>NUCLEOTIDE SEQUENCE</scope>
    <source>
        <strain evidence="7">RL-1</strain>
    </source>
</reference>
<feature type="domain" description="FAD-binding" evidence="6">
    <location>
        <begin position="2"/>
        <end position="361"/>
    </location>
</feature>
<organism evidence="7 8">
    <name type="scientific">Monilinia vaccinii-corymbosi</name>
    <dbReference type="NCBI Taxonomy" id="61207"/>
    <lineage>
        <taxon>Eukaryota</taxon>
        <taxon>Fungi</taxon>
        <taxon>Dikarya</taxon>
        <taxon>Ascomycota</taxon>
        <taxon>Pezizomycotina</taxon>
        <taxon>Leotiomycetes</taxon>
        <taxon>Helotiales</taxon>
        <taxon>Sclerotiniaceae</taxon>
        <taxon>Monilinia</taxon>
    </lineage>
</organism>
<dbReference type="PRINTS" id="PR00420">
    <property type="entry name" value="RNGMNOXGNASE"/>
</dbReference>
<accession>A0A8A3NW79</accession>
<evidence type="ECO:0000256" key="2">
    <source>
        <dbReference type="ARBA" id="ARBA00022630"/>
    </source>
</evidence>
<protein>
    <recommendedName>
        <fullName evidence="6">FAD-binding domain-containing protein</fullName>
    </recommendedName>
</protein>
<dbReference type="Pfam" id="PF01494">
    <property type="entry name" value="FAD_binding_3"/>
    <property type="match status" value="1"/>
</dbReference>
<keyword evidence="5" id="KW-0503">Monooxygenase</keyword>
<dbReference type="InterPro" id="IPR002938">
    <property type="entry name" value="FAD-bd"/>
</dbReference>
<keyword evidence="4" id="KW-0560">Oxidoreductase</keyword>
<dbReference type="EMBL" id="CP063405">
    <property type="protein sequence ID" value="QSZ29965.1"/>
    <property type="molecule type" value="Genomic_DNA"/>
</dbReference>
<name>A0A8A3NW79_9HELO</name>
<keyword evidence="8" id="KW-1185">Reference proteome</keyword>
<keyword evidence="2" id="KW-0285">Flavoprotein</keyword>
<keyword evidence="3" id="KW-0274">FAD</keyword>
<evidence type="ECO:0000256" key="1">
    <source>
        <dbReference type="ARBA" id="ARBA00007992"/>
    </source>
</evidence>
<dbReference type="SUPFAM" id="SSF54373">
    <property type="entry name" value="FAD-linked reductases, C-terminal domain"/>
    <property type="match status" value="1"/>
</dbReference>
<dbReference type="Gene3D" id="3.50.50.60">
    <property type="entry name" value="FAD/NAD(P)-binding domain"/>
    <property type="match status" value="1"/>
</dbReference>
<dbReference type="PANTHER" id="PTHR13789:SF215">
    <property type="entry name" value="FAD-BINDING DOMAIN-CONTAINING PROTEIN-RELATED"/>
    <property type="match status" value="1"/>
</dbReference>
<dbReference type="InterPro" id="IPR036188">
    <property type="entry name" value="FAD/NAD-bd_sf"/>
</dbReference>
<gene>
    <name evidence="7" type="ORF">DSL72_004483</name>
</gene>
<dbReference type="GO" id="GO:0004497">
    <property type="term" value="F:monooxygenase activity"/>
    <property type="evidence" value="ECO:0007669"/>
    <property type="project" value="UniProtKB-KW"/>
</dbReference>
<dbReference type="AlphaFoldDB" id="A0A8A3NW79"/>
<evidence type="ECO:0000256" key="3">
    <source>
        <dbReference type="ARBA" id="ARBA00022827"/>
    </source>
</evidence>